<evidence type="ECO:0000313" key="3">
    <source>
        <dbReference type="Proteomes" id="UP000053105"/>
    </source>
</evidence>
<gene>
    <name evidence="2" type="ORF">WN51_07277</name>
</gene>
<name>A0A0N0BCC5_9HYME</name>
<evidence type="ECO:0000256" key="1">
    <source>
        <dbReference type="SAM" id="MobiDB-lite"/>
    </source>
</evidence>
<dbReference type="EMBL" id="KQ435916">
    <property type="protein sequence ID" value="KOX68784.1"/>
    <property type="molecule type" value="Genomic_DNA"/>
</dbReference>
<protein>
    <submittedName>
        <fullName evidence="2">Uncharacterized protein</fullName>
    </submittedName>
</protein>
<keyword evidence="3" id="KW-1185">Reference proteome</keyword>
<evidence type="ECO:0000313" key="2">
    <source>
        <dbReference type="EMBL" id="KOX68784.1"/>
    </source>
</evidence>
<reference evidence="2 3" key="1">
    <citation type="submission" date="2015-07" db="EMBL/GenBank/DDBJ databases">
        <title>The genome of Melipona quadrifasciata.</title>
        <authorList>
            <person name="Pan H."/>
            <person name="Kapheim K."/>
        </authorList>
    </citation>
    <scope>NUCLEOTIDE SEQUENCE [LARGE SCALE GENOMIC DNA]</scope>
    <source>
        <strain evidence="2">0111107301</strain>
        <tissue evidence="2">Whole body</tissue>
    </source>
</reference>
<organism evidence="2 3">
    <name type="scientific">Melipona quadrifasciata</name>
    <dbReference type="NCBI Taxonomy" id="166423"/>
    <lineage>
        <taxon>Eukaryota</taxon>
        <taxon>Metazoa</taxon>
        <taxon>Ecdysozoa</taxon>
        <taxon>Arthropoda</taxon>
        <taxon>Hexapoda</taxon>
        <taxon>Insecta</taxon>
        <taxon>Pterygota</taxon>
        <taxon>Neoptera</taxon>
        <taxon>Endopterygota</taxon>
        <taxon>Hymenoptera</taxon>
        <taxon>Apocrita</taxon>
        <taxon>Aculeata</taxon>
        <taxon>Apoidea</taxon>
        <taxon>Anthophila</taxon>
        <taxon>Apidae</taxon>
        <taxon>Melipona</taxon>
    </lineage>
</organism>
<sequence>MAKVRQFKYNKRTIRFPGFLSKEEGSKSQKLITQEMKQMLMEEEKKRGRGRKYMENDSDNLEHLTGECKEIERNVKDKK</sequence>
<dbReference type="Proteomes" id="UP000053105">
    <property type="component" value="Unassembled WGS sequence"/>
</dbReference>
<proteinExistence type="predicted"/>
<feature type="region of interest" description="Disordered" evidence="1">
    <location>
        <begin position="44"/>
        <end position="65"/>
    </location>
</feature>
<accession>A0A0N0BCC5</accession>
<dbReference type="AlphaFoldDB" id="A0A0N0BCC5"/>